<comment type="caution">
    <text evidence="3">The sequence shown here is derived from an EMBL/GenBank/DDBJ whole genome shotgun (WGS) entry which is preliminary data.</text>
</comment>
<dbReference type="InterPro" id="IPR002625">
    <property type="entry name" value="Smr_dom"/>
</dbReference>
<dbReference type="PANTHER" id="PTHR35562:SF2">
    <property type="entry name" value="DNA ENDONUCLEASE SMRA-RELATED"/>
    <property type="match status" value="1"/>
</dbReference>
<dbReference type="InterPro" id="IPR036063">
    <property type="entry name" value="Smr_dom_sf"/>
</dbReference>
<sequence>MKAKSYGLADLSLLKKDLEKEARIAEQHRREQKEREQQEQRQTTEFKQAVQNVIPLKSSGKYTHPTPAIKLPEIKRATTPNQTNAKKLKDKLSDGFDARHLRDDELGVYLRKGIPDTLLKKLQKGQWPVSLRLDLHGKTAEEARIATNAFLYQATTNGARVVSIIHGQGHGSQTGHAILKQSVKNWLVQNNDVLAFCSAPANAGGQGAVWVLLHNTDQVRKNKDR</sequence>
<dbReference type="SMART" id="SM00463">
    <property type="entry name" value="SMR"/>
    <property type="match status" value="1"/>
</dbReference>
<dbReference type="PANTHER" id="PTHR35562">
    <property type="entry name" value="DNA ENDONUCLEASE SMRA-RELATED"/>
    <property type="match status" value="1"/>
</dbReference>
<evidence type="ECO:0000313" key="4">
    <source>
        <dbReference type="Proteomes" id="UP000614287"/>
    </source>
</evidence>
<dbReference type="SUPFAM" id="SSF160443">
    <property type="entry name" value="SMR domain-like"/>
    <property type="match status" value="1"/>
</dbReference>
<dbReference type="AlphaFoldDB" id="A0A8J3FZA4"/>
<dbReference type="Proteomes" id="UP000614287">
    <property type="component" value="Unassembled WGS sequence"/>
</dbReference>
<dbReference type="RefSeq" id="WP_189490867.1">
    <property type="nucleotide sequence ID" value="NZ_BMZG01000002.1"/>
</dbReference>
<reference evidence="3" key="2">
    <citation type="submission" date="2020-09" db="EMBL/GenBank/DDBJ databases">
        <authorList>
            <person name="Sun Q."/>
            <person name="Kim S."/>
        </authorList>
    </citation>
    <scope>NUCLEOTIDE SEQUENCE</scope>
    <source>
        <strain evidence="3">KCTC 32501</strain>
    </source>
</reference>
<name>A0A8J3FZA4_9BURK</name>
<gene>
    <name evidence="3" type="ORF">GCM10009007_04180</name>
</gene>
<keyword evidence="4" id="KW-1185">Reference proteome</keyword>
<evidence type="ECO:0000313" key="3">
    <source>
        <dbReference type="EMBL" id="GHA66820.1"/>
    </source>
</evidence>
<evidence type="ECO:0000259" key="2">
    <source>
        <dbReference type="PROSITE" id="PS50828"/>
    </source>
</evidence>
<feature type="domain" description="Smr" evidence="2">
    <location>
        <begin position="133"/>
        <end position="214"/>
    </location>
</feature>
<dbReference type="Gene3D" id="3.30.1370.110">
    <property type="match status" value="1"/>
</dbReference>
<reference evidence="3" key="1">
    <citation type="journal article" date="2014" name="Int. J. Syst. Evol. Microbiol.">
        <title>Complete genome sequence of Corynebacterium casei LMG S-19264T (=DSM 44701T), isolated from a smear-ripened cheese.</title>
        <authorList>
            <consortium name="US DOE Joint Genome Institute (JGI-PGF)"/>
            <person name="Walter F."/>
            <person name="Albersmeier A."/>
            <person name="Kalinowski J."/>
            <person name="Ruckert C."/>
        </authorList>
    </citation>
    <scope>NUCLEOTIDE SEQUENCE</scope>
    <source>
        <strain evidence="3">KCTC 32501</strain>
    </source>
</reference>
<protein>
    <recommendedName>
        <fullName evidence="2">Smr domain-containing protein</fullName>
    </recommendedName>
</protein>
<accession>A0A8J3FZA4</accession>
<evidence type="ECO:0000256" key="1">
    <source>
        <dbReference type="SAM" id="MobiDB-lite"/>
    </source>
</evidence>
<dbReference type="Pfam" id="PF01713">
    <property type="entry name" value="Smr"/>
    <property type="match status" value="1"/>
</dbReference>
<dbReference type="EMBL" id="BMZG01000002">
    <property type="protein sequence ID" value="GHA66820.1"/>
    <property type="molecule type" value="Genomic_DNA"/>
</dbReference>
<proteinExistence type="predicted"/>
<feature type="region of interest" description="Disordered" evidence="1">
    <location>
        <begin position="25"/>
        <end position="45"/>
    </location>
</feature>
<organism evidence="3 4">
    <name type="scientific">Formosimonas limnophila</name>
    <dbReference type="NCBI Taxonomy" id="1384487"/>
    <lineage>
        <taxon>Bacteria</taxon>
        <taxon>Pseudomonadati</taxon>
        <taxon>Pseudomonadota</taxon>
        <taxon>Betaproteobacteria</taxon>
        <taxon>Burkholderiales</taxon>
        <taxon>Burkholderiaceae</taxon>
        <taxon>Formosimonas</taxon>
    </lineage>
</organism>
<feature type="compositionally biased region" description="Basic and acidic residues" evidence="1">
    <location>
        <begin position="25"/>
        <end position="44"/>
    </location>
</feature>
<dbReference type="PROSITE" id="PS50828">
    <property type="entry name" value="SMR"/>
    <property type="match status" value="1"/>
</dbReference>